<dbReference type="FunFam" id="3.60.40.10:FF:000040">
    <property type="entry name" value="Protein serine/threonine phosphatase 2C"/>
    <property type="match status" value="1"/>
</dbReference>
<dbReference type="InterPro" id="IPR013219">
    <property type="entry name" value="Ribosomal_mS33"/>
</dbReference>
<dbReference type="SUPFAM" id="SSF81606">
    <property type="entry name" value="PP2C-like"/>
    <property type="match status" value="1"/>
</dbReference>
<dbReference type="STRING" id="100787.A0A0G4LX73"/>
<accession>A0A0G4LX73</accession>
<evidence type="ECO:0008006" key="10">
    <source>
        <dbReference type="Google" id="ProtNLM"/>
    </source>
</evidence>
<dbReference type="PROSITE" id="PS51746">
    <property type="entry name" value="PPM_2"/>
    <property type="match status" value="1"/>
</dbReference>
<dbReference type="Proteomes" id="UP000044602">
    <property type="component" value="Unassembled WGS sequence"/>
</dbReference>
<keyword evidence="9" id="KW-1185">Reference proteome</keyword>
<evidence type="ECO:0000313" key="8">
    <source>
        <dbReference type="EMBL" id="CRK26673.1"/>
    </source>
</evidence>
<dbReference type="PROSITE" id="PS50302">
    <property type="entry name" value="PUM"/>
    <property type="match status" value="3"/>
</dbReference>
<dbReference type="InterPro" id="IPR001313">
    <property type="entry name" value="Pumilio_RNA-bd_rpt"/>
</dbReference>
<dbReference type="InterPro" id="IPR011989">
    <property type="entry name" value="ARM-like"/>
</dbReference>
<reference evidence="8 9" key="1">
    <citation type="submission" date="2015-05" db="EMBL/GenBank/DDBJ databases">
        <authorList>
            <person name="Wang D.B."/>
            <person name="Wang M."/>
        </authorList>
    </citation>
    <scope>NUCLEOTIDE SEQUENCE [LARGE SCALE GENOMIC DNA]</scope>
    <source>
        <strain evidence="8">VL1</strain>
    </source>
</reference>
<feature type="domain" description="PUM-HD" evidence="6">
    <location>
        <begin position="946"/>
        <end position="1300"/>
    </location>
</feature>
<dbReference type="InterPro" id="IPR016024">
    <property type="entry name" value="ARM-type_fold"/>
</dbReference>
<feature type="repeat" description="Pumilio" evidence="3">
    <location>
        <begin position="1239"/>
        <end position="1274"/>
    </location>
</feature>
<proteinExistence type="predicted"/>
<evidence type="ECO:0000256" key="1">
    <source>
        <dbReference type="ARBA" id="ARBA00022737"/>
    </source>
</evidence>
<sequence>MSVPRARLLDLMKAQCQIFATTYNPEGVRMGNKVLRQRLKGPALASYYPRKVVDIHTVMKSFGPHLTTFDLKNEERLDHITSPSPARRPSRFAAKSGLKPSDKKKPHLPTKSALPSNQNNIKPLSLTEQLLARLSEQEERFTQQRKALKDTSGSTDFYSRGLLKMASSNSLPVTPTVGENHAPNPTTRPASVDQKEAKSMDDEVARLKAELAQAHNKIFCLDQELVQKREAAPMKLEVNTQKANFSAVDFVSRPSSANFRRGNGWNSPDVACLGGGDAMNDNIGDRSRGGWSSSKTPWQVANYAIAEPSPMNNHVGGGVSLYNNTMDVNGSYRMLDNVQPERLAPEPDLYVRNHGGRRGNTNNIGGRYPSYSYSANGYTQSNYATSSYANSNYAPSSYGGYSPTPNQFDPAIGHKSSVDGPLYPTYNPSNRTGLSPHALEFHSNTGWKDEAQDPSILVYVSPTTNPMHRAATRALRTTYRCTARTLTRSSRRGLLLPQQPSAAVAYGARQYHRNPARSPQHAGHAIEPLQSSMYIRRFSAAFVSGLVGYGAWYTYNGNGTATDSHDAVARSFATTTATTTTMTSDAAAPTRTVLVIGADELHTGTYVGEGPISKTTGNDGKRVVEMITPDQATEKLRKTEQSYFVNRGQGVLRYDLVQLPSNDPIEDDHAEKIVEVPGRNGASDVPNSDWMFWGVFDGHSGWTTSAKLRQTLINTVANELNDTYKAAPGHSPAAEAVEAAIKAGFTKLDDEIVHQSVEKVLKSGSKTMAAELLQPALSGSCALLSFYDSRSKLLRVACTGDSRAVLGRRSDSGKWTATALSVDQTGSNPDEAARMRKLHPGEDRVVHNGRVLGGLEPTRAFGDATYKWSRDISMRLRQAFFGRTPSPLLKTPPYVTAEPVVTTTKVNPENGDFLVLATDGLWEMLTNEEVVGLVGKWIETQASGSSSNSQFDSTWARIFGSGNKPQLPNASCDWSYIVDKIVCHNDQQASIFLQQKLKVGTPDQKYDIVEAIIAQAYALMVNRFGNFLVQRCFEHGTPEQVVKIAEAIRGHTLNLSMDPFGCHVVQKAFDAVPEEYKAIMVQELLRRIPETVIHRYACHVWQKLFELRWSETPPQIMKYVNESLRGMWHEVALGETGSLVVQNIFENCLEEDKRPCIEEVLINIDIVAHGQFGNWCIQHICEHGAPPDRSRAIDHVIRYASEYSTDQFASKVVEKCLKIGGPEFLGRYLDRVCEGRRDRPRIPLIDISSDQYGNYLVQYILTHAGPQHREMVQAHIRKHMVSLRGSKFGSRVGMLCTNPAVVTRPGPGVGPGMSRMGGGSGGHRGFGNPYR</sequence>
<dbReference type="CDD" id="cd00143">
    <property type="entry name" value="PP2Cc"/>
    <property type="match status" value="1"/>
</dbReference>
<evidence type="ECO:0000256" key="5">
    <source>
        <dbReference type="SAM" id="MobiDB-lite"/>
    </source>
</evidence>
<keyword evidence="4" id="KW-0175">Coiled coil</keyword>
<dbReference type="InterPro" id="IPR033712">
    <property type="entry name" value="Pumilio_RNA-bd"/>
</dbReference>
<dbReference type="InterPro" id="IPR001932">
    <property type="entry name" value="PPM-type_phosphatase-like_dom"/>
</dbReference>
<dbReference type="Pfam" id="PF08293">
    <property type="entry name" value="MRP-S33"/>
    <property type="match status" value="1"/>
</dbReference>
<dbReference type="PANTHER" id="PTHR12537">
    <property type="entry name" value="RNA BINDING PROTEIN PUMILIO-RELATED"/>
    <property type="match status" value="1"/>
</dbReference>
<keyword evidence="1" id="KW-0677">Repeat</keyword>
<feature type="repeat" description="Pumilio" evidence="3">
    <location>
        <begin position="1011"/>
        <end position="1046"/>
    </location>
</feature>
<dbReference type="Pfam" id="PF00481">
    <property type="entry name" value="PP2C"/>
    <property type="match status" value="1"/>
</dbReference>
<feature type="region of interest" description="Disordered" evidence="5">
    <location>
        <begin position="169"/>
        <end position="195"/>
    </location>
</feature>
<feature type="domain" description="PPM-type phosphatase" evidence="7">
    <location>
        <begin position="673"/>
        <end position="1016"/>
    </location>
</feature>
<evidence type="ECO:0000313" key="9">
    <source>
        <dbReference type="Proteomes" id="UP000044602"/>
    </source>
</evidence>
<evidence type="ECO:0000256" key="3">
    <source>
        <dbReference type="PROSITE-ProRule" id="PRU00317"/>
    </source>
</evidence>
<protein>
    <recommendedName>
        <fullName evidence="10">PUM-HD domain-containing protein</fullName>
    </recommendedName>
</protein>
<comment type="function">
    <text evidence="2">RNA-binding nucleolar protein required for pre-rRNA processing. Involved in production of 18S rRNA and assembly of small ribosomal subunit.</text>
</comment>
<dbReference type="SUPFAM" id="SSF48371">
    <property type="entry name" value="ARM repeat"/>
    <property type="match status" value="1"/>
</dbReference>
<dbReference type="GO" id="GO:0005737">
    <property type="term" value="C:cytoplasm"/>
    <property type="evidence" value="ECO:0007669"/>
    <property type="project" value="TreeGrafter"/>
</dbReference>
<dbReference type="PANTHER" id="PTHR12537:SF48">
    <property type="entry name" value="MEIOTIC COILED-COIL PROTEIN 2"/>
    <property type="match status" value="1"/>
</dbReference>
<feature type="region of interest" description="Disordered" evidence="5">
    <location>
        <begin position="79"/>
        <end position="120"/>
    </location>
</feature>
<dbReference type="EMBL" id="CVQH01020273">
    <property type="protein sequence ID" value="CRK26673.1"/>
    <property type="molecule type" value="Genomic_DNA"/>
</dbReference>
<evidence type="ECO:0000256" key="2">
    <source>
        <dbReference type="ARBA" id="ARBA00024893"/>
    </source>
</evidence>
<name>A0A0G4LX73_VERLO</name>
<dbReference type="Pfam" id="PF00806">
    <property type="entry name" value="PUF"/>
    <property type="match status" value="8"/>
</dbReference>
<feature type="compositionally biased region" description="Gly residues" evidence="5">
    <location>
        <begin position="1307"/>
        <end position="1325"/>
    </location>
</feature>
<organism evidence="8 9">
    <name type="scientific">Verticillium longisporum</name>
    <name type="common">Verticillium dahliae var. longisporum</name>
    <dbReference type="NCBI Taxonomy" id="100787"/>
    <lineage>
        <taxon>Eukaryota</taxon>
        <taxon>Fungi</taxon>
        <taxon>Dikarya</taxon>
        <taxon>Ascomycota</taxon>
        <taxon>Pezizomycotina</taxon>
        <taxon>Sordariomycetes</taxon>
        <taxon>Hypocreomycetidae</taxon>
        <taxon>Glomerellales</taxon>
        <taxon>Plectosphaerellaceae</taxon>
        <taxon>Verticillium</taxon>
    </lineage>
</organism>
<dbReference type="CDD" id="cd07920">
    <property type="entry name" value="Pumilio"/>
    <property type="match status" value="1"/>
</dbReference>
<dbReference type="SMART" id="SM00332">
    <property type="entry name" value="PP2Cc"/>
    <property type="match status" value="1"/>
</dbReference>
<dbReference type="GO" id="GO:0010608">
    <property type="term" value="P:post-transcriptional regulation of gene expression"/>
    <property type="evidence" value="ECO:0007669"/>
    <property type="project" value="TreeGrafter"/>
</dbReference>
<feature type="repeat" description="Pumilio" evidence="3">
    <location>
        <begin position="1047"/>
        <end position="1082"/>
    </location>
</feature>
<dbReference type="InterPro" id="IPR036457">
    <property type="entry name" value="PPM-type-like_dom_sf"/>
</dbReference>
<feature type="region of interest" description="Disordered" evidence="5">
    <location>
        <begin position="1305"/>
        <end position="1331"/>
    </location>
</feature>
<gene>
    <name evidence="8" type="ORF">BN1708_014634</name>
</gene>
<evidence type="ECO:0000259" key="6">
    <source>
        <dbReference type="PROSITE" id="PS50303"/>
    </source>
</evidence>
<dbReference type="PROSITE" id="PS50303">
    <property type="entry name" value="PUM_HD"/>
    <property type="match status" value="1"/>
</dbReference>
<evidence type="ECO:0000259" key="7">
    <source>
        <dbReference type="PROSITE" id="PS51746"/>
    </source>
</evidence>
<dbReference type="Gene3D" id="3.60.40.10">
    <property type="entry name" value="PPM-type phosphatase domain"/>
    <property type="match status" value="1"/>
</dbReference>
<dbReference type="SMART" id="SM00025">
    <property type="entry name" value="Pumilio"/>
    <property type="match status" value="8"/>
</dbReference>
<dbReference type="InterPro" id="IPR033133">
    <property type="entry name" value="PUM-HD"/>
</dbReference>
<feature type="coiled-coil region" evidence="4">
    <location>
        <begin position="197"/>
        <end position="224"/>
    </location>
</feature>
<dbReference type="GO" id="GO:0003730">
    <property type="term" value="F:mRNA 3'-UTR binding"/>
    <property type="evidence" value="ECO:0007669"/>
    <property type="project" value="TreeGrafter"/>
</dbReference>
<evidence type="ECO:0000256" key="4">
    <source>
        <dbReference type="SAM" id="Coils"/>
    </source>
</evidence>
<dbReference type="Gene3D" id="1.25.10.10">
    <property type="entry name" value="Leucine-rich Repeat Variant"/>
    <property type="match status" value="1"/>
</dbReference>